<evidence type="ECO:0000313" key="6">
    <source>
        <dbReference type="EMBL" id="MBK5897546.1"/>
    </source>
</evidence>
<accession>A0ABS1J086</accession>
<dbReference type="InterPro" id="IPR016035">
    <property type="entry name" value="Acyl_Trfase/lysoPLipase"/>
</dbReference>
<keyword evidence="2 4" id="KW-0012">Acyltransferase</keyword>
<dbReference type="InterPro" id="IPR024925">
    <property type="entry name" value="Malonyl_CoA-ACP_transAc"/>
</dbReference>
<dbReference type="InterPro" id="IPR001227">
    <property type="entry name" value="Ac_transferase_dom_sf"/>
</dbReference>
<dbReference type="EMBL" id="JAEPRJ010000001">
    <property type="protein sequence ID" value="MBK5897546.1"/>
    <property type="molecule type" value="Genomic_DNA"/>
</dbReference>
<comment type="similarity">
    <text evidence="4">Belongs to the fabD family.</text>
</comment>
<sequence length="313" mass="34129">MGKVCFLYAGQGSQKVGMGADIYEAYPTFKKVIDGIELDFDLKELMFHGEESELSKTRYTQPAMSAFAAGVTEVLKENGIRPEGALGLSLGEYGALYAAGVIDLNEYIPLTAFRGKAMEEAAEGKNTVMSAVLGLDSEKIEEICRAVDGFVELTNYNCPGQYVICGEEEAVIRAEEGLKEAGAKRCVRLNVTAPFHTKLLKEAGEKLSEYFEKIIFNEPKISLALNLTGKLYVKGDNLKDIMAKQAQSAIHFEDCAKAMLNEGFDRFIEIGPGNVLSGFVKKTAAAIGAKADIITIQNKEDLEKIIGNRLVIQ</sequence>
<feature type="domain" description="Malonyl-CoA:ACP transacylase (MAT)" evidence="5">
    <location>
        <begin position="7"/>
        <end position="301"/>
    </location>
</feature>
<evidence type="ECO:0000256" key="1">
    <source>
        <dbReference type="ARBA" id="ARBA00022679"/>
    </source>
</evidence>
<organism evidence="6 7">
    <name type="scientific">Catonella massiliensis</name>
    <dbReference type="NCBI Taxonomy" id="2799636"/>
    <lineage>
        <taxon>Bacteria</taxon>
        <taxon>Bacillati</taxon>
        <taxon>Bacillota</taxon>
        <taxon>Clostridia</taxon>
        <taxon>Lachnospirales</taxon>
        <taxon>Lachnospiraceae</taxon>
        <taxon>Catonella</taxon>
    </lineage>
</organism>
<dbReference type="SMART" id="SM00827">
    <property type="entry name" value="PKS_AT"/>
    <property type="match status" value="1"/>
</dbReference>
<dbReference type="SUPFAM" id="SSF52151">
    <property type="entry name" value="FabD/lysophospholipase-like"/>
    <property type="match status" value="1"/>
</dbReference>
<dbReference type="InterPro" id="IPR016036">
    <property type="entry name" value="Malonyl_transacylase_ACP-bd"/>
</dbReference>
<dbReference type="SUPFAM" id="SSF55048">
    <property type="entry name" value="Probable ACP-binding domain of malonyl-CoA ACP transacylase"/>
    <property type="match status" value="1"/>
</dbReference>
<dbReference type="PIRSF" id="PIRSF000446">
    <property type="entry name" value="Mct"/>
    <property type="match status" value="1"/>
</dbReference>
<dbReference type="InterPro" id="IPR004410">
    <property type="entry name" value="Malonyl_CoA-ACP_transAc_FabD"/>
</dbReference>
<comment type="catalytic activity">
    <reaction evidence="3 4">
        <text>holo-[ACP] + malonyl-CoA = malonyl-[ACP] + CoA</text>
        <dbReference type="Rhea" id="RHEA:41792"/>
        <dbReference type="Rhea" id="RHEA-COMP:9623"/>
        <dbReference type="Rhea" id="RHEA-COMP:9685"/>
        <dbReference type="ChEBI" id="CHEBI:57287"/>
        <dbReference type="ChEBI" id="CHEBI:57384"/>
        <dbReference type="ChEBI" id="CHEBI:64479"/>
        <dbReference type="ChEBI" id="CHEBI:78449"/>
        <dbReference type="EC" id="2.3.1.39"/>
    </reaction>
</comment>
<dbReference type="PANTHER" id="PTHR42681:SF1">
    <property type="entry name" value="MALONYL-COA-ACYL CARRIER PROTEIN TRANSACYLASE, MITOCHONDRIAL"/>
    <property type="match status" value="1"/>
</dbReference>
<dbReference type="NCBIfam" id="TIGR00128">
    <property type="entry name" value="fabD"/>
    <property type="match status" value="1"/>
</dbReference>
<evidence type="ECO:0000256" key="3">
    <source>
        <dbReference type="ARBA" id="ARBA00048462"/>
    </source>
</evidence>
<dbReference type="GO" id="GO:0004314">
    <property type="term" value="F:[acyl-carrier-protein] S-malonyltransferase activity"/>
    <property type="evidence" value="ECO:0007669"/>
    <property type="project" value="UniProtKB-EC"/>
</dbReference>
<evidence type="ECO:0000313" key="7">
    <source>
        <dbReference type="Proteomes" id="UP000604730"/>
    </source>
</evidence>
<evidence type="ECO:0000256" key="4">
    <source>
        <dbReference type="PIRNR" id="PIRNR000446"/>
    </source>
</evidence>
<gene>
    <name evidence="6" type="primary">fabD</name>
    <name evidence="6" type="ORF">JJN12_07115</name>
</gene>
<keyword evidence="1 4" id="KW-0808">Transferase</keyword>
<dbReference type="EC" id="2.3.1.39" evidence="4"/>
<dbReference type="PANTHER" id="PTHR42681">
    <property type="entry name" value="MALONYL-COA-ACYL CARRIER PROTEIN TRANSACYLASE, MITOCHONDRIAL"/>
    <property type="match status" value="1"/>
</dbReference>
<evidence type="ECO:0000259" key="5">
    <source>
        <dbReference type="SMART" id="SM00827"/>
    </source>
</evidence>
<dbReference type="InterPro" id="IPR014043">
    <property type="entry name" value="Acyl_transferase_dom"/>
</dbReference>
<dbReference type="Pfam" id="PF00698">
    <property type="entry name" value="Acyl_transf_1"/>
    <property type="match status" value="1"/>
</dbReference>
<dbReference type="Proteomes" id="UP000604730">
    <property type="component" value="Unassembled WGS sequence"/>
</dbReference>
<protein>
    <recommendedName>
        <fullName evidence="4">Malonyl CoA-acyl carrier protein transacylase</fullName>
        <ecNumber evidence="4">2.3.1.39</ecNumber>
    </recommendedName>
</protein>
<dbReference type="RefSeq" id="WP_208429021.1">
    <property type="nucleotide sequence ID" value="NZ_JAEPRJ010000001.1"/>
</dbReference>
<evidence type="ECO:0000256" key="2">
    <source>
        <dbReference type="ARBA" id="ARBA00023315"/>
    </source>
</evidence>
<dbReference type="Gene3D" id="3.40.366.10">
    <property type="entry name" value="Malonyl-Coenzyme A Acyl Carrier Protein, domain 2"/>
    <property type="match status" value="1"/>
</dbReference>
<reference evidence="6 7" key="1">
    <citation type="submission" date="2021-01" db="EMBL/GenBank/DDBJ databases">
        <title>Isolation and description of Catonella massiliensis sp. nov., a novel Catonella species, isolated from a stable periodontitis subject.</title>
        <authorList>
            <person name="Antezack A."/>
            <person name="Boxberger M."/>
            <person name="La Scola B."/>
            <person name="Monnet-Corti V."/>
        </authorList>
    </citation>
    <scope>NUCLEOTIDE SEQUENCE [LARGE SCALE GENOMIC DNA]</scope>
    <source>
        <strain evidence="6 7">Marseille-Q4567</strain>
    </source>
</reference>
<dbReference type="InterPro" id="IPR050858">
    <property type="entry name" value="Mal-CoA-ACP_Trans/PKS_FabD"/>
</dbReference>
<dbReference type="Gene3D" id="3.30.70.250">
    <property type="entry name" value="Malonyl-CoA ACP transacylase, ACP-binding"/>
    <property type="match status" value="1"/>
</dbReference>
<keyword evidence="7" id="KW-1185">Reference proteome</keyword>
<name>A0ABS1J086_9FIRM</name>
<comment type="caution">
    <text evidence="6">The sequence shown here is derived from an EMBL/GenBank/DDBJ whole genome shotgun (WGS) entry which is preliminary data.</text>
</comment>
<proteinExistence type="inferred from homology"/>